<dbReference type="AlphaFoldDB" id="A0A6J4MQZ3"/>
<comment type="similarity">
    <text evidence="1">Belongs to the cycloisomerase 2 family.</text>
</comment>
<accession>A0A6J4MQZ3</accession>
<evidence type="ECO:0000256" key="2">
    <source>
        <dbReference type="SAM" id="MobiDB-lite"/>
    </source>
</evidence>
<dbReference type="PANTHER" id="PTHR30344">
    <property type="entry name" value="6-PHOSPHOGLUCONOLACTONASE-RELATED"/>
    <property type="match status" value="1"/>
</dbReference>
<dbReference type="GO" id="GO:0005829">
    <property type="term" value="C:cytosol"/>
    <property type="evidence" value="ECO:0007669"/>
    <property type="project" value="TreeGrafter"/>
</dbReference>
<feature type="non-terminal residue" evidence="3">
    <location>
        <position position="94"/>
    </location>
</feature>
<feature type="region of interest" description="Disordered" evidence="2">
    <location>
        <begin position="75"/>
        <end position="94"/>
    </location>
</feature>
<dbReference type="InterPro" id="IPR011045">
    <property type="entry name" value="N2O_reductase_N"/>
</dbReference>
<organism evidence="3">
    <name type="scientific">uncultured Chloroflexia bacterium</name>
    <dbReference type="NCBI Taxonomy" id="1672391"/>
    <lineage>
        <taxon>Bacteria</taxon>
        <taxon>Bacillati</taxon>
        <taxon>Chloroflexota</taxon>
        <taxon>Chloroflexia</taxon>
        <taxon>environmental samples</taxon>
    </lineage>
</organism>
<dbReference type="Pfam" id="PF10282">
    <property type="entry name" value="Lactonase"/>
    <property type="match status" value="1"/>
</dbReference>
<sequence length="94" mass="10333">MTTPSPECIVYVGTYTEKLPHVDGKAEGIYVYRLERASGELHYVSTTTGVENPSFVTVAPSGKYLYAVEEVGGSSERPHGVVRSFRIDPETHDL</sequence>
<dbReference type="PANTHER" id="PTHR30344:SF1">
    <property type="entry name" value="6-PHOSPHOGLUCONOLACTONASE"/>
    <property type="match status" value="1"/>
</dbReference>
<feature type="compositionally biased region" description="Basic and acidic residues" evidence="2">
    <location>
        <begin position="85"/>
        <end position="94"/>
    </location>
</feature>
<dbReference type="GO" id="GO:0017057">
    <property type="term" value="F:6-phosphogluconolactonase activity"/>
    <property type="evidence" value="ECO:0007669"/>
    <property type="project" value="TreeGrafter"/>
</dbReference>
<dbReference type="Gene3D" id="2.130.10.10">
    <property type="entry name" value="YVTN repeat-like/Quinoprotein amine dehydrogenase"/>
    <property type="match status" value="1"/>
</dbReference>
<evidence type="ECO:0000313" key="3">
    <source>
        <dbReference type="EMBL" id="CAA9366342.1"/>
    </source>
</evidence>
<reference evidence="3" key="1">
    <citation type="submission" date="2020-02" db="EMBL/GenBank/DDBJ databases">
        <authorList>
            <person name="Meier V. D."/>
        </authorList>
    </citation>
    <scope>NUCLEOTIDE SEQUENCE</scope>
    <source>
        <strain evidence="3">AVDCRST_MAG93</strain>
    </source>
</reference>
<dbReference type="InterPro" id="IPR050282">
    <property type="entry name" value="Cycloisomerase_2"/>
</dbReference>
<dbReference type="EMBL" id="CADCTR010002693">
    <property type="protein sequence ID" value="CAA9366342.1"/>
    <property type="molecule type" value="Genomic_DNA"/>
</dbReference>
<dbReference type="InterPro" id="IPR015943">
    <property type="entry name" value="WD40/YVTN_repeat-like_dom_sf"/>
</dbReference>
<dbReference type="InterPro" id="IPR019405">
    <property type="entry name" value="Lactonase_7-beta_prop"/>
</dbReference>
<name>A0A6J4MQZ3_9CHLR</name>
<evidence type="ECO:0008006" key="4">
    <source>
        <dbReference type="Google" id="ProtNLM"/>
    </source>
</evidence>
<gene>
    <name evidence="3" type="ORF">AVDCRST_MAG93-8007</name>
</gene>
<proteinExistence type="inferred from homology"/>
<dbReference type="SUPFAM" id="SSF50974">
    <property type="entry name" value="Nitrous oxide reductase, N-terminal domain"/>
    <property type="match status" value="1"/>
</dbReference>
<evidence type="ECO:0000256" key="1">
    <source>
        <dbReference type="ARBA" id="ARBA00005564"/>
    </source>
</evidence>
<protein>
    <recommendedName>
        <fullName evidence="4">6-phosphogluconolactonase</fullName>
    </recommendedName>
</protein>